<dbReference type="Proteomes" id="UP000004915">
    <property type="component" value="Unassembled WGS sequence"/>
</dbReference>
<organism evidence="2 3">
    <name type="scientific">Mycolicibacterium thermoresistibile (strain ATCC 19527 / DSM 44167 / CIP 105390 / JCM 6362 / NCTC 10409 / 316)</name>
    <name type="common">Mycobacterium thermoresistibile</name>
    <dbReference type="NCBI Taxonomy" id="1078020"/>
    <lineage>
        <taxon>Bacteria</taxon>
        <taxon>Bacillati</taxon>
        <taxon>Actinomycetota</taxon>
        <taxon>Actinomycetes</taxon>
        <taxon>Mycobacteriales</taxon>
        <taxon>Mycobacteriaceae</taxon>
        <taxon>Mycolicibacterium</taxon>
    </lineage>
</organism>
<evidence type="ECO:0000313" key="2">
    <source>
        <dbReference type="EMBL" id="EHI12401.1"/>
    </source>
</evidence>
<dbReference type="EMBL" id="AGVE01000046">
    <property type="protein sequence ID" value="EHI12401.1"/>
    <property type="molecule type" value="Genomic_DNA"/>
</dbReference>
<evidence type="ECO:0000313" key="3">
    <source>
        <dbReference type="Proteomes" id="UP000004915"/>
    </source>
</evidence>
<keyword evidence="1" id="KW-1133">Transmembrane helix</keyword>
<dbReference type="PATRIC" id="fig|1078020.3.peg.3134"/>
<sequence>MSPVLMVAMAVVTAVGAVGLYRLSAWLERWDYQRHFYD</sequence>
<reference evidence="2 3" key="1">
    <citation type="submission" date="2011-11" db="EMBL/GenBank/DDBJ databases">
        <authorList>
            <consortium name="Tuberculosis Structural Genomics Consortium"/>
            <person name="Ioerger T.R."/>
        </authorList>
    </citation>
    <scope>NUCLEOTIDE SEQUENCE [LARGE SCALE GENOMIC DNA]</scope>
    <source>
        <strain evidence="3">ATCC 19527 / DSM 44167 / CIP 105390 / JCM 6362 / NCTC 10409 / 316</strain>
    </source>
</reference>
<keyword evidence="3" id="KW-1185">Reference proteome</keyword>
<feature type="transmembrane region" description="Helical" evidence="1">
    <location>
        <begin position="6"/>
        <end position="24"/>
    </location>
</feature>
<gene>
    <name evidence="2" type="ORF">KEK_15918</name>
</gene>
<dbReference type="AlphaFoldDB" id="G7CHU1"/>
<keyword evidence="1" id="KW-0812">Transmembrane</keyword>
<name>G7CHU1_MYCT3</name>
<accession>G7CHU1</accession>
<proteinExistence type="predicted"/>
<evidence type="ECO:0000256" key="1">
    <source>
        <dbReference type="SAM" id="Phobius"/>
    </source>
</evidence>
<keyword evidence="1" id="KW-0472">Membrane</keyword>
<comment type="caution">
    <text evidence="2">The sequence shown here is derived from an EMBL/GenBank/DDBJ whole genome shotgun (WGS) entry which is preliminary data.</text>
</comment>
<protein>
    <submittedName>
        <fullName evidence="2">Uncharacterized protein</fullName>
    </submittedName>
</protein>